<dbReference type="Gene3D" id="3.90.1200.10">
    <property type="match status" value="1"/>
</dbReference>
<accession>A0A6B3C1F2</accession>
<proteinExistence type="predicted"/>
<comment type="caution">
    <text evidence="2">The sequence shown here is derived from an EMBL/GenBank/DDBJ whole genome shotgun (WGS) entry which is preliminary data.</text>
</comment>
<keyword evidence="2" id="KW-0808">Transferase</keyword>
<dbReference type="PANTHER" id="PTHR21310">
    <property type="entry name" value="AMINOGLYCOSIDE PHOSPHOTRANSFERASE-RELATED-RELATED"/>
    <property type="match status" value="1"/>
</dbReference>
<organism evidence="2">
    <name type="scientific">Streptomyces sp. SID12501</name>
    <dbReference type="NCBI Taxonomy" id="2706042"/>
    <lineage>
        <taxon>Bacteria</taxon>
        <taxon>Bacillati</taxon>
        <taxon>Actinomycetota</taxon>
        <taxon>Actinomycetes</taxon>
        <taxon>Kitasatosporales</taxon>
        <taxon>Streptomycetaceae</taxon>
        <taxon>Streptomyces</taxon>
    </lineage>
</organism>
<dbReference type="EMBL" id="JAAGLU010000031">
    <property type="protein sequence ID" value="NEC90324.1"/>
    <property type="molecule type" value="Genomic_DNA"/>
</dbReference>
<dbReference type="Pfam" id="PF01636">
    <property type="entry name" value="APH"/>
    <property type="match status" value="1"/>
</dbReference>
<dbReference type="Gene3D" id="3.30.200.20">
    <property type="entry name" value="Phosphorylase Kinase, domain 1"/>
    <property type="match status" value="1"/>
</dbReference>
<dbReference type="SUPFAM" id="SSF56112">
    <property type="entry name" value="Protein kinase-like (PK-like)"/>
    <property type="match status" value="1"/>
</dbReference>
<evidence type="ECO:0000313" key="2">
    <source>
        <dbReference type="EMBL" id="NEC90324.1"/>
    </source>
</evidence>
<sequence length="305" mass="32705">MTHTEIEITAELIRDLLRDQYPDLADRPLRLGARGWDNQLWRLGADLAVRLPWATLSADELLLKEHAWLPTLAPALPLQVPVPQRLGEPSERFPRPWIVTTWVPGEAPAPAPATRAAEAADTLAAFLTALHRPAPEEAPPGRGRGGPLTDYVEQFAQQIASATESGLIPDPDAVHTVWEDAVAAPVWTGPPMWLHGDLHPANVLTTDGTFCGVVDFGDLCAGDPACDLAAPWILLPDGAIDRFHGAYRPALDPATLRRARGWAVLRALSGILIGEAGVQGRPGGKPTWGPPAQAALERLVATVGH</sequence>
<feature type="domain" description="Aminoglycoside phosphotransferase" evidence="1">
    <location>
        <begin position="33"/>
        <end position="267"/>
    </location>
</feature>
<evidence type="ECO:0000259" key="1">
    <source>
        <dbReference type="Pfam" id="PF01636"/>
    </source>
</evidence>
<dbReference type="InterPro" id="IPR002575">
    <property type="entry name" value="Aminoglycoside_PTrfase"/>
</dbReference>
<dbReference type="CDD" id="cd05155">
    <property type="entry name" value="APH_ChoK_like_1"/>
    <property type="match status" value="1"/>
</dbReference>
<gene>
    <name evidence="2" type="ORF">G3I71_32005</name>
</gene>
<name>A0A6B3C1F2_9ACTN</name>
<dbReference type="RefSeq" id="WP_164320093.1">
    <property type="nucleotide sequence ID" value="NZ_JAAGLU010000031.1"/>
</dbReference>
<dbReference type="InterPro" id="IPR051678">
    <property type="entry name" value="AGP_Transferase"/>
</dbReference>
<reference evidence="2" key="1">
    <citation type="submission" date="2020-01" db="EMBL/GenBank/DDBJ databases">
        <title>Insect and environment-associated Actinomycetes.</title>
        <authorList>
            <person name="Currrie C."/>
            <person name="Chevrette M."/>
            <person name="Carlson C."/>
            <person name="Stubbendieck R."/>
            <person name="Wendt-Pienkowski E."/>
        </authorList>
    </citation>
    <scope>NUCLEOTIDE SEQUENCE</scope>
    <source>
        <strain evidence="2">SID12501</strain>
    </source>
</reference>
<dbReference type="InterPro" id="IPR011009">
    <property type="entry name" value="Kinase-like_dom_sf"/>
</dbReference>
<protein>
    <submittedName>
        <fullName evidence="2">Aminoglycoside phosphotransferase family protein</fullName>
    </submittedName>
</protein>
<dbReference type="PANTHER" id="PTHR21310:SF42">
    <property type="entry name" value="BIFUNCTIONAL AAC_APH"/>
    <property type="match status" value="1"/>
</dbReference>
<dbReference type="AlphaFoldDB" id="A0A6B3C1F2"/>
<dbReference type="GO" id="GO:0016740">
    <property type="term" value="F:transferase activity"/>
    <property type="evidence" value="ECO:0007669"/>
    <property type="project" value="UniProtKB-KW"/>
</dbReference>